<comment type="caution">
    <text evidence="3">The sequence shown here is derived from an EMBL/GenBank/DDBJ whole genome shotgun (WGS) entry which is preliminary data.</text>
</comment>
<evidence type="ECO:0000259" key="2">
    <source>
        <dbReference type="PROSITE" id="PS50888"/>
    </source>
</evidence>
<gene>
    <name evidence="3" type="ORF">TL16_g11763</name>
</gene>
<protein>
    <recommendedName>
        <fullName evidence="2">BHLH domain-containing protein</fullName>
    </recommendedName>
</protein>
<proteinExistence type="predicted"/>
<feature type="region of interest" description="Disordered" evidence="1">
    <location>
        <begin position="206"/>
        <end position="246"/>
    </location>
</feature>
<dbReference type="SUPFAM" id="SSF47459">
    <property type="entry name" value="HLH, helix-loop-helix DNA-binding domain"/>
    <property type="match status" value="1"/>
</dbReference>
<dbReference type="Proteomes" id="UP001162640">
    <property type="component" value="Unassembled WGS sequence"/>
</dbReference>
<reference evidence="4" key="1">
    <citation type="journal article" date="2023" name="Commun. Biol.">
        <title>Genome analysis of Parmales, the sister group of diatoms, reveals the evolutionary specialization of diatoms from phago-mixotrophs to photoautotrophs.</title>
        <authorList>
            <person name="Ban H."/>
            <person name="Sato S."/>
            <person name="Yoshikawa S."/>
            <person name="Yamada K."/>
            <person name="Nakamura Y."/>
            <person name="Ichinomiya M."/>
            <person name="Sato N."/>
            <person name="Blanc-Mathieu R."/>
            <person name="Endo H."/>
            <person name="Kuwata A."/>
            <person name="Ogata H."/>
        </authorList>
    </citation>
    <scope>NUCLEOTIDE SEQUENCE [LARGE SCALE GENOMIC DNA]</scope>
</reference>
<dbReference type="Gene3D" id="4.10.280.10">
    <property type="entry name" value="Helix-loop-helix DNA-binding domain"/>
    <property type="match status" value="1"/>
</dbReference>
<dbReference type="InterPro" id="IPR045239">
    <property type="entry name" value="bHLH95_bHLH"/>
</dbReference>
<dbReference type="Pfam" id="PF00010">
    <property type="entry name" value="HLH"/>
    <property type="match status" value="1"/>
</dbReference>
<feature type="compositionally biased region" description="Basic and acidic residues" evidence="1">
    <location>
        <begin position="110"/>
        <end position="121"/>
    </location>
</feature>
<dbReference type="InterPro" id="IPR036638">
    <property type="entry name" value="HLH_DNA-bd_sf"/>
</dbReference>
<evidence type="ECO:0000256" key="1">
    <source>
        <dbReference type="SAM" id="MobiDB-lite"/>
    </source>
</evidence>
<feature type="region of interest" description="Disordered" evidence="1">
    <location>
        <begin position="31"/>
        <end position="121"/>
    </location>
</feature>
<organism evidence="3 4">
    <name type="scientific">Triparma laevis f. inornata</name>
    <dbReference type="NCBI Taxonomy" id="1714386"/>
    <lineage>
        <taxon>Eukaryota</taxon>
        <taxon>Sar</taxon>
        <taxon>Stramenopiles</taxon>
        <taxon>Ochrophyta</taxon>
        <taxon>Bolidophyceae</taxon>
        <taxon>Parmales</taxon>
        <taxon>Triparmaceae</taxon>
        <taxon>Triparma</taxon>
    </lineage>
</organism>
<dbReference type="InterPro" id="IPR011598">
    <property type="entry name" value="bHLH_dom"/>
</dbReference>
<evidence type="ECO:0000313" key="4">
    <source>
        <dbReference type="Proteomes" id="UP001162640"/>
    </source>
</evidence>
<dbReference type="CDD" id="cd11393">
    <property type="entry name" value="bHLH_AtbHLH_like"/>
    <property type="match status" value="1"/>
</dbReference>
<dbReference type="AlphaFoldDB" id="A0A9W7BKZ4"/>
<name>A0A9W7BKZ4_9STRA</name>
<dbReference type="SMART" id="SM00353">
    <property type="entry name" value="HLH"/>
    <property type="match status" value="1"/>
</dbReference>
<feature type="domain" description="BHLH" evidence="2">
    <location>
        <begin position="111"/>
        <end position="164"/>
    </location>
</feature>
<evidence type="ECO:0000313" key="3">
    <source>
        <dbReference type="EMBL" id="GMH90421.1"/>
    </source>
</evidence>
<feature type="compositionally biased region" description="Low complexity" evidence="1">
    <location>
        <begin position="57"/>
        <end position="70"/>
    </location>
</feature>
<dbReference type="GO" id="GO:0046983">
    <property type="term" value="F:protein dimerization activity"/>
    <property type="evidence" value="ECO:0007669"/>
    <property type="project" value="InterPro"/>
</dbReference>
<feature type="non-terminal residue" evidence="3">
    <location>
        <position position="1"/>
    </location>
</feature>
<dbReference type="PROSITE" id="PS50888">
    <property type="entry name" value="BHLH"/>
    <property type="match status" value="1"/>
</dbReference>
<dbReference type="EMBL" id="BLQM01000449">
    <property type="protein sequence ID" value="GMH90421.1"/>
    <property type="molecule type" value="Genomic_DNA"/>
</dbReference>
<accession>A0A9W7BKZ4</accession>
<sequence>SSSAAPPHVDLDLISFDEGFTSLSWDVEDISNVEDGWGDVEKGQRGRKRKESQISTPKNASPPKSSAPNKVLKMHPTKTMCVGKGRVGKKAGEKGGKKKKVVEEEDPMDDEKREERNLREKERSFKISAQISMLRDLLSSGGVAVPKGTKSSVLTEAANYIRVLQQHRFNSEIDRQNLVQKIRLMNSGQMGVKAQVAVRQAVSENMGLQHQKPPQQHQQPSQECPPNPTSLPASKPSLPPQHPTTGMSANDYNAVFQYSLIPMAIATMGGSFLECNRRFSELSGFPRTVLSTMTVFNITR</sequence>
<feature type="compositionally biased region" description="Low complexity" evidence="1">
    <location>
        <begin position="209"/>
        <end position="222"/>
    </location>
</feature>